<proteinExistence type="predicted"/>
<dbReference type="OrthoDB" id="299821at2759"/>
<feature type="domain" description="H-type lectin" evidence="1">
    <location>
        <begin position="40"/>
        <end position="104"/>
    </location>
</feature>
<protein>
    <recommendedName>
        <fullName evidence="1">H-type lectin domain-containing protein</fullName>
    </recommendedName>
</protein>
<dbReference type="AlphaFoldDB" id="A0A8S1YMS0"/>
<organism evidence="2 3">
    <name type="scientific">Paramecium pentaurelia</name>
    <dbReference type="NCBI Taxonomy" id="43138"/>
    <lineage>
        <taxon>Eukaryota</taxon>
        <taxon>Sar</taxon>
        <taxon>Alveolata</taxon>
        <taxon>Ciliophora</taxon>
        <taxon>Intramacronucleata</taxon>
        <taxon>Oligohymenophorea</taxon>
        <taxon>Peniculida</taxon>
        <taxon>Parameciidae</taxon>
        <taxon>Paramecium</taxon>
    </lineage>
</organism>
<dbReference type="Pfam" id="PF09458">
    <property type="entry name" value="H_lectin"/>
    <property type="match status" value="1"/>
</dbReference>
<dbReference type="GO" id="GO:0030246">
    <property type="term" value="F:carbohydrate binding"/>
    <property type="evidence" value="ECO:0007669"/>
    <property type="project" value="InterPro"/>
</dbReference>
<dbReference type="Proteomes" id="UP000689195">
    <property type="component" value="Unassembled WGS sequence"/>
</dbReference>
<comment type="caution">
    <text evidence="2">The sequence shown here is derived from an EMBL/GenBank/DDBJ whole genome shotgun (WGS) entry which is preliminary data.</text>
</comment>
<reference evidence="2" key="1">
    <citation type="submission" date="2021-01" db="EMBL/GenBank/DDBJ databases">
        <authorList>
            <consortium name="Genoscope - CEA"/>
            <person name="William W."/>
        </authorList>
    </citation>
    <scope>NUCLEOTIDE SEQUENCE</scope>
</reference>
<gene>
    <name evidence="2" type="ORF">PPENT_87.1.T1700026</name>
</gene>
<evidence type="ECO:0000259" key="1">
    <source>
        <dbReference type="Pfam" id="PF09458"/>
    </source>
</evidence>
<name>A0A8S1YMS0_9CILI</name>
<sequence>MIWLTLLWISQGYIIFEESTFRSFSVINKGFICFKNYERTQNVNFKDSFRNIPKIILIPEQFDIPTQSVDYSLEILAVTEKYFTLKIKCSDGIVNGILYRWLAIDDQRITVISQFNIKDFQEKTFEFENANTQIYFLSLISVSYIGIVDFQVQVSGITQDKVSVMITSLDGQLSNILSFGYQIVLGTEDILQPLGLKQTDSLKAFISQQYPLKSESSFLIPLKGLYYDSMNLLKFRKIYHFDESFQWYEFTAIGCCCYVAQIHEPVLINYMSTFQFTPFIFGQVEIKQVVDSKINYINSFQAQIQGNSHLITNLGETKHRIHKDNKFIYISINVKCNSNEILLLEFYYGSNPYIDTKYFKHKCNGIFKEIFYTVQLVPTVTAYQYLIINIAEEKFEISQILYNQQLQRFKLFEIKKTIL</sequence>
<accession>A0A8S1YMS0</accession>
<dbReference type="EMBL" id="CAJJDO010000170">
    <property type="protein sequence ID" value="CAD8212662.1"/>
    <property type="molecule type" value="Genomic_DNA"/>
</dbReference>
<dbReference type="GO" id="GO:0007155">
    <property type="term" value="P:cell adhesion"/>
    <property type="evidence" value="ECO:0007669"/>
    <property type="project" value="InterPro"/>
</dbReference>
<evidence type="ECO:0000313" key="3">
    <source>
        <dbReference type="Proteomes" id="UP000689195"/>
    </source>
</evidence>
<evidence type="ECO:0000313" key="2">
    <source>
        <dbReference type="EMBL" id="CAD8212662.1"/>
    </source>
</evidence>
<dbReference type="InterPro" id="IPR019019">
    <property type="entry name" value="H-type_lectin_domain"/>
</dbReference>
<keyword evidence="3" id="KW-1185">Reference proteome</keyword>